<feature type="active site" evidence="7">
    <location>
        <position position="47"/>
    </location>
</feature>
<evidence type="ECO:0000256" key="1">
    <source>
        <dbReference type="ARBA" id="ARBA00000677"/>
    </source>
</evidence>
<dbReference type="Pfam" id="PF10502">
    <property type="entry name" value="Peptidase_S26"/>
    <property type="match status" value="1"/>
</dbReference>
<dbReference type="GO" id="GO:0004252">
    <property type="term" value="F:serine-type endopeptidase activity"/>
    <property type="evidence" value="ECO:0007669"/>
    <property type="project" value="InterPro"/>
</dbReference>
<evidence type="ECO:0000256" key="8">
    <source>
        <dbReference type="RuleBase" id="RU003993"/>
    </source>
</evidence>
<keyword evidence="8" id="KW-0472">Membrane</keyword>
<dbReference type="PROSITE" id="PS00760">
    <property type="entry name" value="SPASE_I_2"/>
    <property type="match status" value="1"/>
</dbReference>
<reference evidence="11" key="2">
    <citation type="submission" date="2021-09" db="EMBL/GenBank/DDBJ databases">
        <authorList>
            <person name="Gilroy R."/>
        </authorList>
    </citation>
    <scope>NUCLEOTIDE SEQUENCE</scope>
    <source>
        <strain evidence="11">ChiSjej5B23-16112</strain>
    </source>
</reference>
<dbReference type="PROSITE" id="PS00761">
    <property type="entry name" value="SPASE_I_3"/>
    <property type="match status" value="1"/>
</dbReference>
<evidence type="ECO:0000313" key="11">
    <source>
        <dbReference type="EMBL" id="HJF93538.1"/>
    </source>
</evidence>
<evidence type="ECO:0000259" key="10">
    <source>
        <dbReference type="Pfam" id="PF10502"/>
    </source>
</evidence>
<dbReference type="PANTHER" id="PTHR43390:SF1">
    <property type="entry name" value="CHLOROPLAST PROCESSING PEPTIDASE"/>
    <property type="match status" value="1"/>
</dbReference>
<dbReference type="PROSITE" id="PS00501">
    <property type="entry name" value="SPASE_I_1"/>
    <property type="match status" value="1"/>
</dbReference>
<dbReference type="NCBIfam" id="TIGR02227">
    <property type="entry name" value="sigpep_I_bact"/>
    <property type="match status" value="1"/>
</dbReference>
<accession>A0A921HZH6</accession>
<evidence type="ECO:0000256" key="2">
    <source>
        <dbReference type="ARBA" id="ARBA00004401"/>
    </source>
</evidence>
<dbReference type="GO" id="GO:0005886">
    <property type="term" value="C:plasma membrane"/>
    <property type="evidence" value="ECO:0007669"/>
    <property type="project" value="UniProtKB-SubCell"/>
</dbReference>
<keyword evidence="8" id="KW-1133">Transmembrane helix</keyword>
<evidence type="ECO:0000256" key="7">
    <source>
        <dbReference type="PIRSR" id="PIRSR600223-1"/>
    </source>
</evidence>
<dbReference type="InterPro" id="IPR019533">
    <property type="entry name" value="Peptidase_S26"/>
</dbReference>
<organism evidence="11 12">
    <name type="scientific">Lachnoclostridium phocaeense</name>
    <dbReference type="NCBI Taxonomy" id="1871021"/>
    <lineage>
        <taxon>Bacteria</taxon>
        <taxon>Bacillati</taxon>
        <taxon>Bacillota</taxon>
        <taxon>Clostridia</taxon>
        <taxon>Lachnospirales</taxon>
        <taxon>Lachnospiraceae</taxon>
    </lineage>
</organism>
<evidence type="ECO:0000256" key="3">
    <source>
        <dbReference type="ARBA" id="ARBA00009370"/>
    </source>
</evidence>
<name>A0A921HZH6_9FIRM</name>
<gene>
    <name evidence="11" type="primary">lepB</name>
    <name evidence="11" type="ORF">K8V82_01960</name>
</gene>
<evidence type="ECO:0000256" key="4">
    <source>
        <dbReference type="ARBA" id="ARBA00013208"/>
    </source>
</evidence>
<dbReference type="OrthoDB" id="9802919at2"/>
<protein>
    <recommendedName>
        <fullName evidence="4 8">Signal peptidase I</fullName>
        <ecNumber evidence="4 8">3.4.21.89</ecNumber>
    </recommendedName>
</protein>
<reference evidence="11" key="1">
    <citation type="journal article" date="2021" name="PeerJ">
        <title>Extensive microbial diversity within the chicken gut microbiome revealed by metagenomics and culture.</title>
        <authorList>
            <person name="Gilroy R."/>
            <person name="Ravi A."/>
            <person name="Getino M."/>
            <person name="Pursley I."/>
            <person name="Horton D.L."/>
            <person name="Alikhan N.F."/>
            <person name="Baker D."/>
            <person name="Gharbi K."/>
            <person name="Hall N."/>
            <person name="Watson M."/>
            <person name="Adriaenssens E.M."/>
            <person name="Foster-Nyarko E."/>
            <person name="Jarju S."/>
            <person name="Secka A."/>
            <person name="Antonio M."/>
            <person name="Oren A."/>
            <person name="Chaudhuri R.R."/>
            <person name="La Ragione R."/>
            <person name="Hildebrand F."/>
            <person name="Pallen M.J."/>
        </authorList>
    </citation>
    <scope>NUCLEOTIDE SEQUENCE</scope>
    <source>
        <strain evidence="11">ChiSjej5B23-16112</strain>
    </source>
</reference>
<dbReference type="CDD" id="cd06530">
    <property type="entry name" value="S26_SPase_I"/>
    <property type="match status" value="1"/>
</dbReference>
<dbReference type="GO" id="GO:0009003">
    <property type="term" value="F:signal peptidase activity"/>
    <property type="evidence" value="ECO:0007669"/>
    <property type="project" value="UniProtKB-EC"/>
</dbReference>
<keyword evidence="5 8" id="KW-0645">Protease</keyword>
<dbReference type="InterPro" id="IPR019757">
    <property type="entry name" value="Pept_S26A_signal_pept_1_Lys-AS"/>
</dbReference>
<dbReference type="InterPro" id="IPR000223">
    <property type="entry name" value="Pept_S26A_signal_pept_1"/>
</dbReference>
<evidence type="ECO:0000256" key="9">
    <source>
        <dbReference type="RuleBase" id="RU362042"/>
    </source>
</evidence>
<dbReference type="InterPro" id="IPR036286">
    <property type="entry name" value="LexA/Signal_pep-like_sf"/>
</dbReference>
<comment type="subcellular location">
    <subcellularLocation>
        <location evidence="2">Cell membrane</location>
        <topology evidence="2">Single-pass type II membrane protein</topology>
    </subcellularLocation>
    <subcellularLocation>
        <location evidence="9">Membrane</location>
        <topology evidence="9">Single-pass type II membrane protein</topology>
    </subcellularLocation>
</comment>
<comment type="caution">
    <text evidence="11">The sequence shown here is derived from an EMBL/GenBank/DDBJ whole genome shotgun (WGS) entry which is preliminary data.</text>
</comment>
<feature type="domain" description="Peptidase S26" evidence="10">
    <location>
        <begin position="17"/>
        <end position="175"/>
    </location>
</feature>
<evidence type="ECO:0000256" key="5">
    <source>
        <dbReference type="ARBA" id="ARBA00022670"/>
    </source>
</evidence>
<dbReference type="RefSeq" id="WP_076777577.1">
    <property type="nucleotide sequence ID" value="NZ_CAUGIN010000025.1"/>
</dbReference>
<keyword evidence="8" id="KW-0812">Transmembrane</keyword>
<dbReference type="Proteomes" id="UP000769156">
    <property type="component" value="Unassembled WGS sequence"/>
</dbReference>
<dbReference type="GO" id="GO:0006465">
    <property type="term" value="P:signal peptide processing"/>
    <property type="evidence" value="ECO:0007669"/>
    <property type="project" value="InterPro"/>
</dbReference>
<dbReference type="EC" id="3.4.21.89" evidence="4 8"/>
<comment type="similarity">
    <text evidence="3 9">Belongs to the peptidase S26 family.</text>
</comment>
<dbReference type="InterPro" id="IPR019758">
    <property type="entry name" value="Pept_S26A_signal_pept_1_CS"/>
</dbReference>
<dbReference type="AlphaFoldDB" id="A0A921HZH6"/>
<dbReference type="InterPro" id="IPR019756">
    <property type="entry name" value="Pept_S26A_signal_pept_1_Ser-AS"/>
</dbReference>
<evidence type="ECO:0000313" key="12">
    <source>
        <dbReference type="Proteomes" id="UP000769156"/>
    </source>
</evidence>
<dbReference type="PRINTS" id="PR00727">
    <property type="entry name" value="LEADERPTASE"/>
</dbReference>
<feature type="active site" evidence="7">
    <location>
        <position position="90"/>
    </location>
</feature>
<keyword evidence="6 8" id="KW-0378">Hydrolase</keyword>
<comment type="catalytic activity">
    <reaction evidence="1 8">
        <text>Cleavage of hydrophobic, N-terminal signal or leader sequences from secreted and periplasmic proteins.</text>
        <dbReference type="EC" id="3.4.21.89"/>
    </reaction>
</comment>
<evidence type="ECO:0000256" key="6">
    <source>
        <dbReference type="ARBA" id="ARBA00022801"/>
    </source>
</evidence>
<dbReference type="PANTHER" id="PTHR43390">
    <property type="entry name" value="SIGNAL PEPTIDASE I"/>
    <property type="match status" value="1"/>
</dbReference>
<dbReference type="Gene3D" id="2.10.109.10">
    <property type="entry name" value="Umud Fragment, subunit A"/>
    <property type="match status" value="1"/>
</dbReference>
<sequence>MARRRREKEHGIFRELLGWIVYILIIIGLSYLIITYVGQRTMVSGQSMEPTLSNGDNLIVDKISYRFRDPQRYDIIVFPYKYEEDTYYIKRIIGLPGETVQVIGGYVYINGELLESDIYGAEPMESGQLADQPITLGADEYFVLGDNRNHSSDSRDPSVGVLKRSDLLGRAWVRIYPFDKAGFIRHE</sequence>
<dbReference type="SUPFAM" id="SSF51306">
    <property type="entry name" value="LexA/Signal peptidase"/>
    <property type="match status" value="1"/>
</dbReference>
<proteinExistence type="inferred from homology"/>
<feature type="transmembrane region" description="Helical" evidence="8">
    <location>
        <begin position="12"/>
        <end position="34"/>
    </location>
</feature>
<dbReference type="EMBL" id="DYVY01000035">
    <property type="protein sequence ID" value="HJF93538.1"/>
    <property type="molecule type" value="Genomic_DNA"/>
</dbReference>